<reference evidence="2" key="1">
    <citation type="submission" date="2021-01" db="EMBL/GenBank/DDBJ databases">
        <authorList>
            <person name="Corre E."/>
            <person name="Pelletier E."/>
            <person name="Niang G."/>
            <person name="Scheremetjew M."/>
            <person name="Finn R."/>
            <person name="Kale V."/>
            <person name="Holt S."/>
            <person name="Cochrane G."/>
            <person name="Meng A."/>
            <person name="Brown T."/>
            <person name="Cohen L."/>
        </authorList>
    </citation>
    <scope>NUCLEOTIDE SEQUENCE</scope>
    <source>
        <strain evidence="2">CCMP1510</strain>
    </source>
</reference>
<gene>
    <name evidence="2" type="ORF">ALAG00032_LOCUS10796</name>
</gene>
<feature type="compositionally biased region" description="Basic residues" evidence="1">
    <location>
        <begin position="163"/>
        <end position="172"/>
    </location>
</feature>
<dbReference type="EMBL" id="HBIJ01016192">
    <property type="protein sequence ID" value="CAE0370032.1"/>
    <property type="molecule type" value="Transcribed_RNA"/>
</dbReference>
<name>A0A7S3K1Y3_9STRA</name>
<feature type="region of interest" description="Disordered" evidence="1">
    <location>
        <begin position="57"/>
        <end position="81"/>
    </location>
</feature>
<organism evidence="2">
    <name type="scientific">Aureoumbra lagunensis</name>
    <dbReference type="NCBI Taxonomy" id="44058"/>
    <lineage>
        <taxon>Eukaryota</taxon>
        <taxon>Sar</taxon>
        <taxon>Stramenopiles</taxon>
        <taxon>Ochrophyta</taxon>
        <taxon>Pelagophyceae</taxon>
        <taxon>Pelagomonadales</taxon>
        <taxon>Aureoumbra</taxon>
    </lineage>
</organism>
<feature type="compositionally biased region" description="Polar residues" evidence="1">
    <location>
        <begin position="66"/>
        <end position="81"/>
    </location>
</feature>
<proteinExistence type="predicted"/>
<accession>A0A7S3K1Y3</accession>
<evidence type="ECO:0000313" key="2">
    <source>
        <dbReference type="EMBL" id="CAE0370032.1"/>
    </source>
</evidence>
<feature type="region of interest" description="Disordered" evidence="1">
    <location>
        <begin position="163"/>
        <end position="182"/>
    </location>
</feature>
<sequence>MDQKFWERSPERSILVSMENIDMVTTTPRRFDAFPRGKMPRRQAVAPFRSNQFLTFAIDTPPPPQRSSSPDLTTPPYTQRSFNSRPVSIVRTSASLRTLDRSADPLSSSSVSILPTFPENNHRLSVQNSRSHLSNPVAAQLAQSDVPDFTADIHRAKCVDHLKKPKARRGKPHFPLADLSPSTSSLQLLEQTNSLPQQDIFSQQEQLQRDEIDTDEEDHVLRRSFSDISSPPTGGSDDDDDDPIWISNNSSNNYQFYEIW</sequence>
<protein>
    <submittedName>
        <fullName evidence="2">Uncharacterized protein</fullName>
    </submittedName>
</protein>
<dbReference type="AlphaFoldDB" id="A0A7S3K1Y3"/>
<evidence type="ECO:0000256" key="1">
    <source>
        <dbReference type="SAM" id="MobiDB-lite"/>
    </source>
</evidence>
<feature type="region of interest" description="Disordered" evidence="1">
    <location>
        <begin position="207"/>
        <end position="252"/>
    </location>
</feature>
<feature type="compositionally biased region" description="Low complexity" evidence="1">
    <location>
        <begin position="226"/>
        <end position="235"/>
    </location>
</feature>